<dbReference type="PROSITE" id="PS00107">
    <property type="entry name" value="PROTEIN_KINASE_ATP"/>
    <property type="match status" value="1"/>
</dbReference>
<dbReference type="PROSITE" id="PS51178">
    <property type="entry name" value="PASTA"/>
    <property type="match status" value="1"/>
</dbReference>
<dbReference type="GO" id="GO:0004674">
    <property type="term" value="F:protein serine/threonine kinase activity"/>
    <property type="evidence" value="ECO:0007669"/>
    <property type="project" value="UniProtKB-KW"/>
</dbReference>
<dbReference type="PANTHER" id="PTHR24351">
    <property type="entry name" value="RIBOSOMAL PROTEIN S6 KINASE"/>
    <property type="match status" value="1"/>
</dbReference>
<evidence type="ECO:0000256" key="6">
    <source>
        <dbReference type="ARBA" id="ARBA00022840"/>
    </source>
</evidence>
<proteinExistence type="predicted"/>
<dbReference type="PROSITE" id="PS50011">
    <property type="entry name" value="PROTEIN_KINASE_DOM"/>
    <property type="match status" value="1"/>
</dbReference>
<dbReference type="EMBL" id="JAMTCO010000004">
    <property type="protein sequence ID" value="MCP2269318.1"/>
    <property type="molecule type" value="Genomic_DNA"/>
</dbReference>
<dbReference type="InterPro" id="IPR000719">
    <property type="entry name" value="Prot_kinase_dom"/>
</dbReference>
<evidence type="ECO:0000256" key="9">
    <source>
        <dbReference type="SAM" id="Phobius"/>
    </source>
</evidence>
<evidence type="ECO:0000256" key="4">
    <source>
        <dbReference type="ARBA" id="ARBA00022741"/>
    </source>
</evidence>
<evidence type="ECO:0000259" key="10">
    <source>
        <dbReference type="PROSITE" id="PS50011"/>
    </source>
</evidence>
<dbReference type="Gene3D" id="1.10.510.10">
    <property type="entry name" value="Transferase(Phosphotransferase) domain 1"/>
    <property type="match status" value="1"/>
</dbReference>
<dbReference type="InterPro" id="IPR038637">
    <property type="entry name" value="NPCBM_sf"/>
</dbReference>
<feature type="compositionally biased region" description="Low complexity" evidence="8">
    <location>
        <begin position="597"/>
        <end position="611"/>
    </location>
</feature>
<keyword evidence="2" id="KW-0597">Phosphoprotein</keyword>
<gene>
    <name evidence="12" type="ORF">LV75_001806</name>
</gene>
<dbReference type="Gene3D" id="2.60.120.1060">
    <property type="entry name" value="NPCBM/NEW2 domain"/>
    <property type="match status" value="1"/>
</dbReference>
<dbReference type="CDD" id="cd06577">
    <property type="entry name" value="PASTA_pknB"/>
    <property type="match status" value="1"/>
</dbReference>
<keyword evidence="4 7" id="KW-0547">Nucleotide-binding</keyword>
<dbReference type="Pfam" id="PF00069">
    <property type="entry name" value="Pkinase"/>
    <property type="match status" value="1"/>
</dbReference>
<keyword evidence="13" id="KW-1185">Reference proteome</keyword>
<evidence type="ECO:0000313" key="12">
    <source>
        <dbReference type="EMBL" id="MCP2269318.1"/>
    </source>
</evidence>
<dbReference type="InterPro" id="IPR005543">
    <property type="entry name" value="PASTA_dom"/>
</dbReference>
<feature type="transmembrane region" description="Helical" evidence="9">
    <location>
        <begin position="320"/>
        <end position="339"/>
    </location>
</feature>
<evidence type="ECO:0000256" key="3">
    <source>
        <dbReference type="ARBA" id="ARBA00022679"/>
    </source>
</evidence>
<feature type="compositionally biased region" description="Low complexity" evidence="8">
    <location>
        <begin position="353"/>
        <end position="376"/>
    </location>
</feature>
<dbReference type="SMART" id="SM00740">
    <property type="entry name" value="PASTA"/>
    <property type="match status" value="1"/>
</dbReference>
<evidence type="ECO:0000256" key="8">
    <source>
        <dbReference type="SAM" id="MobiDB-lite"/>
    </source>
</evidence>
<evidence type="ECO:0000313" key="13">
    <source>
        <dbReference type="Proteomes" id="UP001205185"/>
    </source>
</evidence>
<dbReference type="InterPro" id="IPR017441">
    <property type="entry name" value="Protein_kinase_ATP_BS"/>
</dbReference>
<feature type="region of interest" description="Disordered" evidence="8">
    <location>
        <begin position="588"/>
        <end position="611"/>
    </location>
</feature>
<evidence type="ECO:0000256" key="7">
    <source>
        <dbReference type="PROSITE-ProRule" id="PRU10141"/>
    </source>
</evidence>
<feature type="binding site" evidence="7">
    <location>
        <position position="37"/>
    </location>
    <ligand>
        <name>ATP</name>
        <dbReference type="ChEBI" id="CHEBI:30616"/>
    </ligand>
</feature>
<keyword evidence="6 7" id="KW-0067">ATP-binding</keyword>
<feature type="domain" description="PASTA" evidence="11">
    <location>
        <begin position="382"/>
        <end position="443"/>
    </location>
</feature>
<evidence type="ECO:0000256" key="5">
    <source>
        <dbReference type="ARBA" id="ARBA00022777"/>
    </source>
</evidence>
<dbReference type="SMART" id="SM00220">
    <property type="entry name" value="S_TKc"/>
    <property type="match status" value="1"/>
</dbReference>
<dbReference type="Proteomes" id="UP001205185">
    <property type="component" value="Unassembled WGS sequence"/>
</dbReference>
<evidence type="ECO:0000256" key="1">
    <source>
        <dbReference type="ARBA" id="ARBA00022527"/>
    </source>
</evidence>
<accession>A0ABT1I9K5</accession>
<protein>
    <submittedName>
        <fullName evidence="12">Serine/threonine protein kinase</fullName>
    </submittedName>
</protein>
<organism evidence="12 13">
    <name type="scientific">Actinokineospora diospyrosa</name>
    <dbReference type="NCBI Taxonomy" id="103728"/>
    <lineage>
        <taxon>Bacteria</taxon>
        <taxon>Bacillati</taxon>
        <taxon>Actinomycetota</taxon>
        <taxon>Actinomycetes</taxon>
        <taxon>Pseudonocardiales</taxon>
        <taxon>Pseudonocardiaceae</taxon>
        <taxon>Actinokineospora</taxon>
    </lineage>
</organism>
<dbReference type="Pfam" id="PF03793">
    <property type="entry name" value="PASTA"/>
    <property type="match status" value="1"/>
</dbReference>
<feature type="domain" description="Protein kinase" evidence="10">
    <location>
        <begin position="9"/>
        <end position="271"/>
    </location>
</feature>
<keyword evidence="9" id="KW-0472">Membrane</keyword>
<keyword evidence="5 12" id="KW-0418">Kinase</keyword>
<evidence type="ECO:0000256" key="2">
    <source>
        <dbReference type="ARBA" id="ARBA00022553"/>
    </source>
</evidence>
<dbReference type="SUPFAM" id="SSF56112">
    <property type="entry name" value="Protein kinase-like (PK-like)"/>
    <property type="match status" value="1"/>
</dbReference>
<dbReference type="InterPro" id="IPR011009">
    <property type="entry name" value="Kinase-like_dom_sf"/>
</dbReference>
<sequence length="611" mass="64987">MVRALGSQYTLGELLGSGAMGQVYRGADHEGNQYAFKLLRGDLVDDKDFVARFHQERSILVTLRGENLVAVHDLVIEGSTAAIVMDLVSGGTLREQLTATGPILPAEVARIGSGIANALHEVHQAGIVHRDVKPENVLMDDAAPIRTPRLTDFGIAKMAEGSRVGRSTLMAGTPQYVAPEVADGQSVTPAADLYSLGITLYEMCCGVTPFHGETVLQVLRSHAEKLPGRPDGIPDELWEVIWGLLQKNPAARPRSAAQVSAALGSLAQRFWQAQIPVAPRLQAPPAGVPMGQGNTNETVLRMPGPVTPPVARKKRKRLPLIALAAALLAVAAGGGWALATRENSASPAGVQTGGSSEENTETTTRSGKTTTTAQRTTRPEIRLESMPDLVGLKLGEARDKLPQSMEVEIVDQIDDKKADGTVLGQEPAAGEKVDGKAKLIVARPAVTVYFDELPTTAGGWSQKGPAAMDGKQYLHSLSYGGDSYCTRETRTAEYNLSKGFRRGLATVGLSDDSEVTDFTLQLEVFADGRQLTSVRIEFGKVVPLELDLTNVLRLKFQWIVTSTTKTCGRNSLVLGEAKLLGLASEVPVSGLPPRPSTTPNGSSSPTTTTTG</sequence>
<evidence type="ECO:0000259" key="11">
    <source>
        <dbReference type="PROSITE" id="PS51178"/>
    </source>
</evidence>
<keyword evidence="3" id="KW-0808">Transferase</keyword>
<keyword evidence="9" id="KW-1133">Transmembrane helix</keyword>
<dbReference type="PROSITE" id="PS00108">
    <property type="entry name" value="PROTEIN_KINASE_ST"/>
    <property type="match status" value="1"/>
</dbReference>
<dbReference type="Gene3D" id="3.30.10.20">
    <property type="match status" value="1"/>
</dbReference>
<name>A0ABT1I9K5_9PSEU</name>
<dbReference type="RefSeq" id="WP_253886322.1">
    <property type="nucleotide sequence ID" value="NZ_BAAAVB010000004.1"/>
</dbReference>
<dbReference type="CDD" id="cd14014">
    <property type="entry name" value="STKc_PknB_like"/>
    <property type="match status" value="1"/>
</dbReference>
<reference evidence="12 13" key="1">
    <citation type="submission" date="2022-06" db="EMBL/GenBank/DDBJ databases">
        <title>Genomic Encyclopedia of Archaeal and Bacterial Type Strains, Phase II (KMG-II): from individual species to whole genera.</title>
        <authorList>
            <person name="Goeker M."/>
        </authorList>
    </citation>
    <scope>NUCLEOTIDE SEQUENCE [LARGE SCALE GENOMIC DNA]</scope>
    <source>
        <strain evidence="12 13">DSM 44255</strain>
    </source>
</reference>
<feature type="region of interest" description="Disordered" evidence="8">
    <location>
        <begin position="345"/>
        <end position="380"/>
    </location>
</feature>
<comment type="caution">
    <text evidence="12">The sequence shown here is derived from an EMBL/GenBank/DDBJ whole genome shotgun (WGS) entry which is preliminary data.</text>
</comment>
<keyword evidence="9" id="KW-0812">Transmembrane</keyword>
<feature type="region of interest" description="Disordered" evidence="8">
    <location>
        <begin position="288"/>
        <end position="310"/>
    </location>
</feature>
<keyword evidence="1 12" id="KW-0723">Serine/threonine-protein kinase</keyword>
<dbReference type="InterPro" id="IPR008271">
    <property type="entry name" value="Ser/Thr_kinase_AS"/>
</dbReference>